<dbReference type="Gene3D" id="3.50.50.60">
    <property type="entry name" value="FAD/NAD(P)-binding domain"/>
    <property type="match status" value="1"/>
</dbReference>
<dbReference type="AlphaFoldDB" id="A0A6J5EAY7"/>
<dbReference type="PANTHER" id="PTHR43422:SF3">
    <property type="entry name" value="THIAMINE THIAZOLE SYNTHASE"/>
    <property type="match status" value="1"/>
</dbReference>
<dbReference type="Proteomes" id="UP000494363">
    <property type="component" value="Unassembled WGS sequence"/>
</dbReference>
<keyword evidence="2" id="KW-1185">Reference proteome</keyword>
<dbReference type="InterPro" id="IPR036188">
    <property type="entry name" value="FAD/NAD-bd_sf"/>
</dbReference>
<organism evidence="1 2">
    <name type="scientific">Paraburkholderia humisilvae</name>
    <dbReference type="NCBI Taxonomy" id="627669"/>
    <lineage>
        <taxon>Bacteria</taxon>
        <taxon>Pseudomonadati</taxon>
        <taxon>Pseudomonadota</taxon>
        <taxon>Betaproteobacteria</taxon>
        <taxon>Burkholderiales</taxon>
        <taxon>Burkholderiaceae</taxon>
        <taxon>Paraburkholderia</taxon>
    </lineage>
</organism>
<proteinExistence type="predicted"/>
<evidence type="ECO:0000313" key="1">
    <source>
        <dbReference type="EMBL" id="CAB3762225.1"/>
    </source>
</evidence>
<dbReference type="PANTHER" id="PTHR43422">
    <property type="entry name" value="THIAMINE THIAZOLE SYNTHASE"/>
    <property type="match status" value="1"/>
</dbReference>
<gene>
    <name evidence="1" type="ORF">LMG29542_04305</name>
</gene>
<reference evidence="1 2" key="1">
    <citation type="submission" date="2020-04" db="EMBL/GenBank/DDBJ databases">
        <authorList>
            <person name="De Canck E."/>
        </authorList>
    </citation>
    <scope>NUCLEOTIDE SEQUENCE [LARGE SCALE GENOMIC DNA]</scope>
    <source>
        <strain evidence="1 2">LMG 29542</strain>
    </source>
</reference>
<dbReference type="RefSeq" id="WP_175228457.1">
    <property type="nucleotide sequence ID" value="NZ_CADIKH010000019.1"/>
</dbReference>
<evidence type="ECO:0000313" key="2">
    <source>
        <dbReference type="Proteomes" id="UP000494363"/>
    </source>
</evidence>
<accession>A0A6J5EAY7</accession>
<dbReference type="EC" id="1.14.13.-" evidence="1"/>
<name>A0A6J5EAY7_9BURK</name>
<dbReference type="EMBL" id="CADIKH010000019">
    <property type="protein sequence ID" value="CAB3762225.1"/>
    <property type="molecule type" value="Genomic_DNA"/>
</dbReference>
<sequence>MKNRFSEQRAIVIGAGVGGLAAAAALSPYFEQVTVLERDPLPADARPRPGVAQGRHLHGLLSGGSAALSELFPGLEAHLLAAGAQKSDVGADVRFEMAGTPELPRRKLDVYTYLLSRPLLETQLRKQLLTRRNVVLRDKCRVIEIVADENDRVAGVRFETLEGRHDTSSATLVVDASGRGMPTLAFLKATGRPMPEETVIGADITYGSAIYTFAPGAEPDCKLVISFGKAPKQRRMGLLSVRENGLWDVVVGGRFGDLPPTEEDAFLAFADGLPTRTIGDALRRGRRETPVIRYGYPESRRRHFTSIPDFPVGLLPIGDAACNINPMFGQGMTVAAKEAQLLHTLLAGTDGESDSLETIGPEFLDGIEKLANTPWRTAASIDLAYPETTGIRPPDMQQSAEYQAAIMQLAVQDADLHRLMVEVRHLLKPGNLLYTQELQQRVQALQQQATSS</sequence>
<protein>
    <submittedName>
        <fullName evidence="1">Epoxidase LasC</fullName>
        <ecNumber evidence="1">1.14.13.-</ecNumber>
    </submittedName>
</protein>
<keyword evidence="1" id="KW-0560">Oxidoreductase</keyword>
<dbReference type="GO" id="GO:0016491">
    <property type="term" value="F:oxidoreductase activity"/>
    <property type="evidence" value="ECO:0007669"/>
    <property type="project" value="UniProtKB-KW"/>
</dbReference>
<dbReference type="SUPFAM" id="SSF51905">
    <property type="entry name" value="FAD/NAD(P)-binding domain"/>
    <property type="match status" value="1"/>
</dbReference>